<gene>
    <name evidence="2" type="ORF">EXE63_00205</name>
</gene>
<geneLocation type="plasmid" evidence="2 3">
    <name>unnamed1</name>
</geneLocation>
<evidence type="ECO:0000313" key="2">
    <source>
        <dbReference type="EMBL" id="QIV79509.1"/>
    </source>
</evidence>
<dbReference type="AlphaFoldDB" id="A0A6H0RZ46"/>
<evidence type="ECO:0000256" key="1">
    <source>
        <dbReference type="SAM" id="MobiDB-lite"/>
    </source>
</evidence>
<evidence type="ECO:0000313" key="3">
    <source>
        <dbReference type="Proteomes" id="UP000501849"/>
    </source>
</evidence>
<sequence>MTKNSSLKKAARAFQRANPGVPFPAALAAVDHARPPAPARSWSHGQDPWIRSLPAETPTRCYLCGKTTSIVSFGDLLVDQGRVQMYCDHTDCDARETEIVIVDDGVTATAQRSDVRILAHVPPVTDRPQWTFGPGAGWAAGTSPHARVSGQRMPCLFCGEVSCVPAPTDPARDGGRLRLRCNNTGCAVIDVEVLVTRDGTGYAGDRPDVEALRALSPPRRRIARLTGPVEILPVVDPYPPSDQTVLDRRRSGPLPWD</sequence>
<name>A0A6H0RZ46_9MYCO</name>
<dbReference type="EMBL" id="CP038797">
    <property type="protein sequence ID" value="QIV79509.1"/>
    <property type="molecule type" value="Genomic_DNA"/>
</dbReference>
<accession>A0A6H0RZ46</accession>
<dbReference type="RefSeq" id="WP_168140274.1">
    <property type="nucleotide sequence ID" value="NZ_CP038797.1"/>
</dbReference>
<reference evidence="2 3" key="1">
    <citation type="submission" date="2019-04" db="EMBL/GenBank/DDBJ databases">
        <title>Draft, Whole-Genome Sequence of the Anthracene-degrading Mycobacterium frederiksbergense LB501T, Isolated from a Polycyclic Aromatic Hydrocarbon (PAH)-Contaminated Soil.</title>
        <authorList>
            <person name="Augelletti F."/>
        </authorList>
    </citation>
    <scope>NUCLEOTIDE SEQUENCE [LARGE SCALE GENOMIC DNA]</scope>
    <source>
        <strain evidence="2 3">LB 501T</strain>
        <plasmid evidence="2 3">unnamed1</plasmid>
    </source>
</reference>
<dbReference type="Proteomes" id="UP000501849">
    <property type="component" value="Plasmid unnamed1"/>
</dbReference>
<protein>
    <submittedName>
        <fullName evidence="2">Uncharacterized protein</fullName>
    </submittedName>
</protein>
<dbReference type="KEGG" id="mfre:EXE63_00205"/>
<feature type="region of interest" description="Disordered" evidence="1">
    <location>
        <begin position="236"/>
        <end position="257"/>
    </location>
</feature>
<proteinExistence type="predicted"/>
<keyword evidence="3" id="KW-1185">Reference proteome</keyword>
<organism evidence="2 3">
    <name type="scientific">Mycolicibacterium frederiksbergense</name>
    <dbReference type="NCBI Taxonomy" id="117567"/>
    <lineage>
        <taxon>Bacteria</taxon>
        <taxon>Bacillati</taxon>
        <taxon>Actinomycetota</taxon>
        <taxon>Actinomycetes</taxon>
        <taxon>Mycobacteriales</taxon>
        <taxon>Mycobacteriaceae</taxon>
        <taxon>Mycolicibacterium</taxon>
    </lineage>
</organism>
<keyword evidence="2" id="KW-0614">Plasmid</keyword>